<dbReference type="PANTHER" id="PTHR43783:SF1">
    <property type="entry name" value="UDP-N-ACETYLGLUCOSAMINE 1-CARBOXYVINYLTRANSFERASE"/>
    <property type="match status" value="1"/>
</dbReference>
<keyword evidence="15" id="KW-1185">Reference proteome</keyword>
<feature type="active site" description="Proton donor" evidence="12">
    <location>
        <position position="119"/>
    </location>
</feature>
<dbReference type="InterPro" id="IPR036968">
    <property type="entry name" value="Enolpyruvate_Tfrase_sf"/>
</dbReference>
<evidence type="ECO:0000256" key="7">
    <source>
        <dbReference type="ARBA" id="ARBA00022984"/>
    </source>
</evidence>
<dbReference type="EC" id="2.5.1.7" evidence="12"/>
<dbReference type="InterPro" id="IPR013792">
    <property type="entry name" value="RNA3'P_cycl/enolpyr_Trfase_a/b"/>
</dbReference>
<evidence type="ECO:0000256" key="2">
    <source>
        <dbReference type="ARBA" id="ARBA00004752"/>
    </source>
</evidence>
<evidence type="ECO:0000256" key="1">
    <source>
        <dbReference type="ARBA" id="ARBA00004496"/>
    </source>
</evidence>
<evidence type="ECO:0000313" key="14">
    <source>
        <dbReference type="EMBL" id="CAK8163451.1"/>
    </source>
</evidence>
<keyword evidence="6 12" id="KW-0133">Cell shape</keyword>
<dbReference type="SUPFAM" id="SSF55205">
    <property type="entry name" value="EPT/RTPC-like"/>
    <property type="match status" value="1"/>
</dbReference>
<dbReference type="PANTHER" id="PTHR43783">
    <property type="entry name" value="UDP-N-ACETYLGLUCOSAMINE 1-CARBOXYVINYLTRANSFERASE"/>
    <property type="match status" value="1"/>
</dbReference>
<proteinExistence type="inferred from homology"/>
<keyword evidence="5 12" id="KW-0808">Transferase</keyword>
<evidence type="ECO:0000256" key="10">
    <source>
        <dbReference type="ARBA" id="ARBA00038367"/>
    </source>
</evidence>
<feature type="binding site" evidence="12">
    <location>
        <position position="95"/>
    </location>
    <ligand>
        <name>UDP-N-acetyl-alpha-D-glucosamine</name>
        <dbReference type="ChEBI" id="CHEBI:57705"/>
    </ligand>
</feature>
<keyword evidence="8 12" id="KW-0131">Cell cycle</keyword>
<comment type="caution">
    <text evidence="14">The sequence shown here is derived from an EMBL/GenBank/DDBJ whole genome shotgun (WGS) entry which is preliminary data.</text>
</comment>
<evidence type="ECO:0000259" key="13">
    <source>
        <dbReference type="Pfam" id="PF00275"/>
    </source>
</evidence>
<protein>
    <recommendedName>
        <fullName evidence="12">UDP-N-acetylglucosamine 1-carboxyvinyltransferase</fullName>
        <ecNumber evidence="12">2.5.1.7</ecNumber>
    </recommendedName>
    <alternativeName>
        <fullName evidence="12">Enoylpyruvate transferase</fullName>
    </alternativeName>
    <alternativeName>
        <fullName evidence="12">UDP-N-acetylglucosamine enolpyruvyl transferase</fullName>
        <shortName evidence="12">EPT</shortName>
    </alternativeName>
</protein>
<evidence type="ECO:0000256" key="11">
    <source>
        <dbReference type="ARBA" id="ARBA00047527"/>
    </source>
</evidence>
<evidence type="ECO:0000256" key="3">
    <source>
        <dbReference type="ARBA" id="ARBA00022490"/>
    </source>
</evidence>
<sequence length="427" mass="45468">MQKILVNGGKPLVGKIKISGSKNSALPIIAASLMSTGTINIKNVPNISDVQSMLSIINYTGSNAVYKNNNNVIINCNCKLNTNFSGASKIMQKLRGSSLVMGASLAVNGHVVIPATGGCNIGQRPLNMHLNGFRKLGAKIQHLDNSLLLISVPKSLQGAKINMSKISVGATENILMAATMADGFTEINNAAMEPEIVDLANFLNKMGANIQGAGTSTITIKGTTKLSNDVDHTVESDRIEAASYALAAMITKGEITLIGNKLIQKSVANKIKEAGGIINQCANAITITAPYKINPINISTMPYPDFPSDAQPQFTALLSLASGCSTIQENIFENRFAHTEELKKMGANIYTISENTIQINGVRSLQAAEVQATNLRSAMSLVIAALSAKGETLITNPFHLDRGYENPELKLSQCGAKLKRLTEKIDI</sequence>
<dbReference type="CDD" id="cd01555">
    <property type="entry name" value="UdpNAET"/>
    <property type="match status" value="1"/>
</dbReference>
<keyword evidence="9 12" id="KW-0961">Cell wall biogenesis/degradation</keyword>
<keyword evidence="4 12" id="KW-0132">Cell division</keyword>
<comment type="function">
    <text evidence="12">Cell wall formation. Adds enolpyruvyl to UDP-N-acetylglucosamine.</text>
</comment>
<dbReference type="Pfam" id="PF00275">
    <property type="entry name" value="EPSP_synthase"/>
    <property type="match status" value="1"/>
</dbReference>
<comment type="catalytic activity">
    <reaction evidence="11 12">
        <text>phosphoenolpyruvate + UDP-N-acetyl-alpha-D-glucosamine = UDP-N-acetyl-3-O-(1-carboxyvinyl)-alpha-D-glucosamine + phosphate</text>
        <dbReference type="Rhea" id="RHEA:18681"/>
        <dbReference type="ChEBI" id="CHEBI:43474"/>
        <dbReference type="ChEBI" id="CHEBI:57705"/>
        <dbReference type="ChEBI" id="CHEBI:58702"/>
        <dbReference type="ChEBI" id="CHEBI:68483"/>
        <dbReference type="EC" id="2.5.1.7"/>
    </reaction>
</comment>
<comment type="caution">
    <text evidence="12">Lacks conserved residue(s) required for the propagation of feature annotation.</text>
</comment>
<evidence type="ECO:0000256" key="9">
    <source>
        <dbReference type="ARBA" id="ARBA00023316"/>
    </source>
</evidence>
<comment type="similarity">
    <text evidence="10 12">Belongs to the EPSP synthase family. MurA subfamily.</text>
</comment>
<dbReference type="NCBIfam" id="TIGR01072">
    <property type="entry name" value="murA"/>
    <property type="match status" value="1"/>
</dbReference>
<dbReference type="EMBL" id="CAWVOK010000031">
    <property type="protein sequence ID" value="CAK8163451.1"/>
    <property type="molecule type" value="Genomic_DNA"/>
</dbReference>
<evidence type="ECO:0000256" key="12">
    <source>
        <dbReference type="HAMAP-Rule" id="MF_00111"/>
    </source>
</evidence>
<dbReference type="GO" id="GO:0008760">
    <property type="term" value="F:UDP-N-acetylglucosamine 1-carboxyvinyltransferase activity"/>
    <property type="evidence" value="ECO:0007669"/>
    <property type="project" value="UniProtKB-EC"/>
</dbReference>
<keyword evidence="12" id="KW-0670">Pyruvate</keyword>
<evidence type="ECO:0000313" key="15">
    <source>
        <dbReference type="Proteomes" id="UP001314181"/>
    </source>
</evidence>
<evidence type="ECO:0000256" key="5">
    <source>
        <dbReference type="ARBA" id="ARBA00022679"/>
    </source>
</evidence>
<keyword evidence="3 12" id="KW-0963">Cytoplasm</keyword>
<dbReference type="Proteomes" id="UP001314181">
    <property type="component" value="Unassembled WGS sequence"/>
</dbReference>
<dbReference type="RefSeq" id="WP_338364671.1">
    <property type="nucleotide sequence ID" value="NZ_CAWVOK010000031.1"/>
</dbReference>
<feature type="binding site" evidence="12">
    <location>
        <position position="331"/>
    </location>
    <ligand>
        <name>UDP-N-acetyl-alpha-D-glucosamine</name>
        <dbReference type="ChEBI" id="CHEBI:57705"/>
    </ligand>
</feature>
<organism evidence="14 15">
    <name type="scientific">Candidatus Xenohaliotis californiensis</name>
    <dbReference type="NCBI Taxonomy" id="84677"/>
    <lineage>
        <taxon>Bacteria</taxon>
        <taxon>Pseudomonadati</taxon>
        <taxon>Pseudomonadota</taxon>
        <taxon>Alphaproteobacteria</taxon>
        <taxon>Rickettsiales</taxon>
        <taxon>Anaplasmataceae</taxon>
        <taxon>Candidatus Xenohaliotis</taxon>
    </lineage>
</organism>
<comment type="pathway">
    <text evidence="2 12">Cell wall biogenesis; peptidoglycan biosynthesis.</text>
</comment>
<feature type="domain" description="Enolpyruvate transferase" evidence="13">
    <location>
        <begin position="6"/>
        <end position="406"/>
    </location>
</feature>
<dbReference type="InterPro" id="IPR001986">
    <property type="entry name" value="Enolpyruvate_Tfrase_dom"/>
</dbReference>
<dbReference type="Gene3D" id="3.65.10.10">
    <property type="entry name" value="Enolpyruvate transferase domain"/>
    <property type="match status" value="2"/>
</dbReference>
<dbReference type="InterPro" id="IPR005750">
    <property type="entry name" value="UDP_GlcNAc_COvinyl_MurA"/>
</dbReference>
<dbReference type="InterPro" id="IPR050068">
    <property type="entry name" value="MurA_subfamily"/>
</dbReference>
<evidence type="ECO:0000256" key="4">
    <source>
        <dbReference type="ARBA" id="ARBA00022618"/>
    </source>
</evidence>
<keyword evidence="7 12" id="KW-0573">Peptidoglycan synthesis</keyword>
<dbReference type="HAMAP" id="MF_00111">
    <property type="entry name" value="MurA"/>
    <property type="match status" value="1"/>
</dbReference>
<evidence type="ECO:0000256" key="8">
    <source>
        <dbReference type="ARBA" id="ARBA00023306"/>
    </source>
</evidence>
<comment type="subcellular location">
    <subcellularLocation>
        <location evidence="1 12">Cytoplasm</location>
    </subcellularLocation>
</comment>
<reference evidence="14 15" key="1">
    <citation type="submission" date="2024-01" db="EMBL/GenBank/DDBJ databases">
        <authorList>
            <person name="Kunselman E."/>
        </authorList>
    </citation>
    <scope>NUCLEOTIDE SEQUENCE [LARGE SCALE GENOMIC DNA]</scope>
    <source>
        <strain evidence="14">2 abalone samples</strain>
    </source>
</reference>
<feature type="modified residue" description="2-(S-cysteinyl)pyruvic acid O-phosphothioketal" evidence="12">
    <location>
        <position position="119"/>
    </location>
</feature>
<feature type="binding site" evidence="12">
    <location>
        <begin position="22"/>
        <end position="23"/>
    </location>
    <ligand>
        <name>phosphoenolpyruvate</name>
        <dbReference type="ChEBI" id="CHEBI:58702"/>
    </ligand>
</feature>
<feature type="binding site" evidence="12">
    <location>
        <position position="309"/>
    </location>
    <ligand>
        <name>UDP-N-acetyl-alpha-D-glucosamine</name>
        <dbReference type="ChEBI" id="CHEBI:57705"/>
    </ligand>
</feature>
<gene>
    <name evidence="12 14" type="primary">murA</name>
    <name evidence="14" type="ORF">CAXC1_50010</name>
</gene>
<evidence type="ECO:0000256" key="6">
    <source>
        <dbReference type="ARBA" id="ARBA00022960"/>
    </source>
</evidence>
<name>A0ABP0EYK6_9RICK</name>
<dbReference type="NCBIfam" id="NF006873">
    <property type="entry name" value="PRK09369.1"/>
    <property type="match status" value="1"/>
</dbReference>
<accession>A0ABP0EYK6</accession>